<dbReference type="EMBL" id="QEXO01000004">
    <property type="protein sequence ID" value="PWE13518.1"/>
    <property type="molecule type" value="Genomic_DNA"/>
</dbReference>
<keyword evidence="7" id="KW-0472">Membrane</keyword>
<dbReference type="GO" id="GO:0005886">
    <property type="term" value="C:plasma membrane"/>
    <property type="evidence" value="ECO:0007669"/>
    <property type="project" value="UniProtKB-SubCell"/>
</dbReference>
<name>A0A2U2BHM2_ALCFA</name>
<gene>
    <name evidence="8" type="ORF">DF183_17125</name>
</gene>
<dbReference type="OrthoDB" id="9805749at2"/>
<comment type="caution">
    <text evidence="8">The sequence shown here is derived from an EMBL/GenBank/DDBJ whole genome shotgun (WGS) entry which is preliminary data.</text>
</comment>
<proteinExistence type="inferred from homology"/>
<dbReference type="PANTHER" id="PTHR42810:SF4">
    <property type="entry name" value="URIC ACID TRANSPORTER UACT"/>
    <property type="match status" value="1"/>
</dbReference>
<evidence type="ECO:0000256" key="7">
    <source>
        <dbReference type="ARBA" id="ARBA00023136"/>
    </source>
</evidence>
<dbReference type="STRING" id="511.UZ73_17915"/>
<dbReference type="RefSeq" id="WP_042480313.1">
    <property type="nucleotide sequence ID" value="NZ_CP023667.1"/>
</dbReference>
<dbReference type="InterPro" id="IPR006042">
    <property type="entry name" value="Xan_ur_permease"/>
</dbReference>
<comment type="similarity">
    <text evidence="2">Belongs to the nucleobase:cation symporter-2 (NCS2) (TC 2.A.40) family.</text>
</comment>
<dbReference type="AlphaFoldDB" id="A0A2U2BHM2"/>
<dbReference type="GO" id="GO:0042907">
    <property type="term" value="F:xanthine transmembrane transporter activity"/>
    <property type="evidence" value="ECO:0007669"/>
    <property type="project" value="TreeGrafter"/>
</dbReference>
<evidence type="ECO:0000256" key="3">
    <source>
        <dbReference type="ARBA" id="ARBA00022448"/>
    </source>
</evidence>
<evidence type="ECO:0000313" key="8">
    <source>
        <dbReference type="EMBL" id="PWE13518.1"/>
    </source>
</evidence>
<sequence length="445" mass="46288">MKDTPTAQVDELYSPQRMIAFGLQHVLVMAASPIAAVFLMSKALGFDAALTTQLLSATFLVCGIGTLIQSFGPAGIGAKLPFVMLPGGAPIILFILIAQQTDLPTASGAVILSALLYFLIVPIFKRFLRYFPSLVIGIMLLLVAINLAQISGKLIAGTPGSANFGNTDNLLLALITIVSTVLFARLLKGMCRQLAILLGLIVGALSAALMGDISLSGVGSGPLLALPSPFPFGPPNFDLIAALPLLLFTLISMVEATGQTIALNEVLGKEDEAEQQAQVPNTIRGDGLASLLGGIFGTSLIITSGENIGIIRATQVRSRYVTAVGGLFLILFGVFSPLSALISVIPASVIGATGLVVFAIVGTMGIDMLRKVDLRGHAAMYVVATALAVGLLPIVVPGIYDQLPSQLRLLLSNGVAMGALTAAVLNYLFIHVGQRSPKTAPLQHS</sequence>
<dbReference type="NCBIfam" id="NF037981">
    <property type="entry name" value="NCS2_1"/>
    <property type="match status" value="1"/>
</dbReference>
<evidence type="ECO:0000256" key="2">
    <source>
        <dbReference type="ARBA" id="ARBA00008821"/>
    </source>
</evidence>
<accession>A0A2U2BHM2</accession>
<dbReference type="InterPro" id="IPR006043">
    <property type="entry name" value="NCS2"/>
</dbReference>
<keyword evidence="5" id="KW-0812">Transmembrane</keyword>
<protein>
    <submittedName>
        <fullName evidence="8">Nucleobase:cation symporter</fullName>
    </submittedName>
</protein>
<dbReference type="Pfam" id="PF00860">
    <property type="entry name" value="Xan_ur_permease"/>
    <property type="match status" value="1"/>
</dbReference>
<dbReference type="PROSITE" id="PS01116">
    <property type="entry name" value="XANTH_URACIL_PERMASE"/>
    <property type="match status" value="1"/>
</dbReference>
<evidence type="ECO:0000256" key="1">
    <source>
        <dbReference type="ARBA" id="ARBA00004651"/>
    </source>
</evidence>
<dbReference type="PANTHER" id="PTHR42810">
    <property type="entry name" value="PURINE PERMEASE C1399.01C-RELATED"/>
    <property type="match status" value="1"/>
</dbReference>
<keyword evidence="6" id="KW-1133">Transmembrane helix</keyword>
<dbReference type="Proteomes" id="UP000245216">
    <property type="component" value="Unassembled WGS sequence"/>
</dbReference>
<keyword evidence="3" id="KW-0813">Transport</keyword>
<evidence type="ECO:0000313" key="9">
    <source>
        <dbReference type="Proteomes" id="UP000245216"/>
    </source>
</evidence>
<comment type="subcellular location">
    <subcellularLocation>
        <location evidence="1">Cell membrane</location>
        <topology evidence="1">Multi-pass membrane protein</topology>
    </subcellularLocation>
</comment>
<keyword evidence="4" id="KW-1003">Cell membrane</keyword>
<organism evidence="8 9">
    <name type="scientific">Alcaligenes faecalis</name>
    <dbReference type="NCBI Taxonomy" id="511"/>
    <lineage>
        <taxon>Bacteria</taxon>
        <taxon>Pseudomonadati</taxon>
        <taxon>Pseudomonadota</taxon>
        <taxon>Betaproteobacteria</taxon>
        <taxon>Burkholderiales</taxon>
        <taxon>Alcaligenaceae</taxon>
        <taxon>Alcaligenes</taxon>
    </lineage>
</organism>
<reference evidence="8 9" key="2">
    <citation type="submission" date="2018-05" db="EMBL/GenBank/DDBJ databases">
        <authorList>
            <person name="Lanie J.A."/>
            <person name="Ng W.-L."/>
            <person name="Kazmierczak K.M."/>
            <person name="Andrzejewski T.M."/>
            <person name="Davidsen T.M."/>
            <person name="Wayne K.J."/>
            <person name="Tettelin H."/>
            <person name="Glass J.I."/>
            <person name="Rusch D."/>
            <person name="Podicherti R."/>
            <person name="Tsui H.-C.T."/>
            <person name="Winkler M.E."/>
        </authorList>
    </citation>
    <scope>NUCLEOTIDE SEQUENCE [LARGE SCALE GENOMIC DNA]</scope>
    <source>
        <strain evidence="8 9">YBY</strain>
    </source>
</reference>
<evidence type="ECO:0000256" key="5">
    <source>
        <dbReference type="ARBA" id="ARBA00022692"/>
    </source>
</evidence>
<evidence type="ECO:0000256" key="4">
    <source>
        <dbReference type="ARBA" id="ARBA00022475"/>
    </source>
</evidence>
<evidence type="ECO:0000256" key="6">
    <source>
        <dbReference type="ARBA" id="ARBA00022989"/>
    </source>
</evidence>
<reference evidence="8 9" key="1">
    <citation type="submission" date="2018-05" db="EMBL/GenBank/DDBJ databases">
        <title>Genome Sequence of an Efficient Indole-Degrading Bacterium, Alcaligenes sp.YBY.</title>
        <authorList>
            <person name="Yang B."/>
        </authorList>
    </citation>
    <scope>NUCLEOTIDE SEQUENCE [LARGE SCALE GENOMIC DNA]</scope>
    <source>
        <strain evidence="8 9">YBY</strain>
    </source>
</reference>